<reference evidence="2" key="1">
    <citation type="journal article" date="2014" name="Front. Microbiol.">
        <title>High frequency of phylogenetically diverse reductive dehalogenase-homologous genes in deep subseafloor sedimentary metagenomes.</title>
        <authorList>
            <person name="Kawai M."/>
            <person name="Futagami T."/>
            <person name="Toyoda A."/>
            <person name="Takaki Y."/>
            <person name="Nishi S."/>
            <person name="Hori S."/>
            <person name="Arai W."/>
            <person name="Tsubouchi T."/>
            <person name="Morono Y."/>
            <person name="Uchiyama I."/>
            <person name="Ito T."/>
            <person name="Fujiyama A."/>
            <person name="Inagaki F."/>
            <person name="Takami H."/>
        </authorList>
    </citation>
    <scope>NUCLEOTIDE SEQUENCE</scope>
    <source>
        <strain evidence="2">Expedition CK06-06</strain>
    </source>
</reference>
<accession>X1SDI4</accession>
<feature type="region of interest" description="Disordered" evidence="1">
    <location>
        <begin position="246"/>
        <end position="268"/>
    </location>
</feature>
<dbReference type="AlphaFoldDB" id="X1SDI4"/>
<comment type="caution">
    <text evidence="2">The sequence shown here is derived from an EMBL/GenBank/DDBJ whole genome shotgun (WGS) entry which is preliminary data.</text>
</comment>
<protein>
    <submittedName>
        <fullName evidence="2">Uncharacterized protein</fullName>
    </submittedName>
</protein>
<feature type="compositionally biased region" description="Low complexity" evidence="1">
    <location>
        <begin position="250"/>
        <end position="261"/>
    </location>
</feature>
<evidence type="ECO:0000313" key="2">
    <source>
        <dbReference type="EMBL" id="GAI77211.1"/>
    </source>
</evidence>
<name>X1SDI4_9ZZZZ</name>
<gene>
    <name evidence="2" type="ORF">S12H4_16270</name>
</gene>
<proteinExistence type="predicted"/>
<feature type="non-terminal residue" evidence="2">
    <location>
        <position position="323"/>
    </location>
</feature>
<sequence>MRNRFVLDAQYSTVRVEAALPITLAYPQGKRFGNRFAPIDSSIAFTAWKRILNPFDPNDSYNFRHLLTTYNIDRIIDPNGRKMINVNEKIPVGILYNTLLRSIDPAIINPNIRRQYAQLAANMVDFADDDTIVTVFEPNDPLNPKSIYYGFEAQPFITEIGMKSKPGEISCAVELYNPFDKAINLSDFEIELIYEDSNSTDTVLTVSFGSGDIIDVNSYFVVANRLSEFDIYTPRRRQDRRLRFFGDWQPPGGRKPPVVGGPDRKPPTLTTRPVGDGIVFLKRRVGAGEWIYVDRQVVDPNWVPRGDERYFGRDVRGWHVIYQ</sequence>
<organism evidence="2">
    <name type="scientific">marine sediment metagenome</name>
    <dbReference type="NCBI Taxonomy" id="412755"/>
    <lineage>
        <taxon>unclassified sequences</taxon>
        <taxon>metagenomes</taxon>
        <taxon>ecological metagenomes</taxon>
    </lineage>
</organism>
<dbReference type="EMBL" id="BARW01007859">
    <property type="protein sequence ID" value="GAI77211.1"/>
    <property type="molecule type" value="Genomic_DNA"/>
</dbReference>
<evidence type="ECO:0000256" key="1">
    <source>
        <dbReference type="SAM" id="MobiDB-lite"/>
    </source>
</evidence>